<dbReference type="PANTHER" id="PTHR44858">
    <property type="entry name" value="TETRATRICOPEPTIDE REPEAT PROTEIN 6"/>
    <property type="match status" value="1"/>
</dbReference>
<name>A0ABV8SFY8_9BACL</name>
<gene>
    <name evidence="4" type="ORF">ACFO1S_24055</name>
</gene>
<keyword evidence="1" id="KW-0677">Repeat</keyword>
<dbReference type="SUPFAM" id="SSF48452">
    <property type="entry name" value="TPR-like"/>
    <property type="match status" value="3"/>
</dbReference>
<evidence type="ECO:0000256" key="1">
    <source>
        <dbReference type="ARBA" id="ARBA00022737"/>
    </source>
</evidence>
<evidence type="ECO:0000256" key="3">
    <source>
        <dbReference type="PROSITE-ProRule" id="PRU00339"/>
    </source>
</evidence>
<accession>A0ABV8SFY8</accession>
<organism evidence="4 5">
    <name type="scientific">Cohnella boryungensis</name>
    <dbReference type="NCBI Taxonomy" id="768479"/>
    <lineage>
        <taxon>Bacteria</taxon>
        <taxon>Bacillati</taxon>
        <taxon>Bacillota</taxon>
        <taxon>Bacilli</taxon>
        <taxon>Bacillales</taxon>
        <taxon>Paenibacillaceae</taxon>
        <taxon>Cohnella</taxon>
    </lineage>
</organism>
<dbReference type="Pfam" id="PF00515">
    <property type="entry name" value="TPR_1"/>
    <property type="match status" value="2"/>
</dbReference>
<feature type="repeat" description="TPR" evidence="3">
    <location>
        <begin position="547"/>
        <end position="580"/>
    </location>
</feature>
<keyword evidence="5" id="KW-1185">Reference proteome</keyword>
<dbReference type="Pfam" id="PF13432">
    <property type="entry name" value="TPR_16"/>
    <property type="match status" value="2"/>
</dbReference>
<protein>
    <submittedName>
        <fullName evidence="4">Tetratricopeptide repeat protein</fullName>
    </submittedName>
</protein>
<comment type="caution">
    <text evidence="4">The sequence shown here is derived from an EMBL/GenBank/DDBJ whole genome shotgun (WGS) entry which is preliminary data.</text>
</comment>
<dbReference type="SMART" id="SM00028">
    <property type="entry name" value="TPR"/>
    <property type="match status" value="12"/>
</dbReference>
<evidence type="ECO:0000313" key="5">
    <source>
        <dbReference type="Proteomes" id="UP001595755"/>
    </source>
</evidence>
<evidence type="ECO:0000313" key="4">
    <source>
        <dbReference type="EMBL" id="MFC4306499.1"/>
    </source>
</evidence>
<dbReference type="Pfam" id="PF13181">
    <property type="entry name" value="TPR_8"/>
    <property type="match status" value="1"/>
</dbReference>
<keyword evidence="2 3" id="KW-0802">TPR repeat</keyword>
<dbReference type="PROSITE" id="PS50005">
    <property type="entry name" value="TPR"/>
    <property type="match status" value="4"/>
</dbReference>
<dbReference type="PANTHER" id="PTHR44858:SF1">
    <property type="entry name" value="UDP-N-ACETYLGLUCOSAMINE--PEPTIDE N-ACETYLGLUCOSAMINYLTRANSFERASE SPINDLY-RELATED"/>
    <property type="match status" value="1"/>
</dbReference>
<dbReference type="InterPro" id="IPR050498">
    <property type="entry name" value="Ycf3"/>
</dbReference>
<dbReference type="Gene3D" id="1.25.40.10">
    <property type="entry name" value="Tetratricopeptide repeat domain"/>
    <property type="match status" value="5"/>
</dbReference>
<dbReference type="RefSeq" id="WP_204602531.1">
    <property type="nucleotide sequence ID" value="NZ_JBHSED010000065.1"/>
</dbReference>
<dbReference type="PROSITE" id="PS50293">
    <property type="entry name" value="TPR_REGION"/>
    <property type="match status" value="1"/>
</dbReference>
<dbReference type="InterPro" id="IPR011990">
    <property type="entry name" value="TPR-like_helical_dom_sf"/>
</dbReference>
<proteinExistence type="predicted"/>
<feature type="repeat" description="TPR" evidence="3">
    <location>
        <begin position="69"/>
        <end position="102"/>
    </location>
</feature>
<feature type="repeat" description="TPR" evidence="3">
    <location>
        <begin position="445"/>
        <end position="478"/>
    </location>
</feature>
<dbReference type="EMBL" id="JBHSED010000065">
    <property type="protein sequence ID" value="MFC4306499.1"/>
    <property type="molecule type" value="Genomic_DNA"/>
</dbReference>
<dbReference type="InterPro" id="IPR019734">
    <property type="entry name" value="TPR_rpt"/>
</dbReference>
<evidence type="ECO:0000256" key="2">
    <source>
        <dbReference type="ARBA" id="ARBA00022803"/>
    </source>
</evidence>
<dbReference type="SUPFAM" id="SSF81901">
    <property type="entry name" value="HCP-like"/>
    <property type="match status" value="1"/>
</dbReference>
<feature type="repeat" description="TPR" evidence="3">
    <location>
        <begin position="138"/>
        <end position="171"/>
    </location>
</feature>
<reference evidence="5" key="1">
    <citation type="journal article" date="2019" name="Int. J. Syst. Evol. Microbiol.">
        <title>The Global Catalogue of Microorganisms (GCM) 10K type strain sequencing project: providing services to taxonomists for standard genome sequencing and annotation.</title>
        <authorList>
            <consortium name="The Broad Institute Genomics Platform"/>
            <consortium name="The Broad Institute Genome Sequencing Center for Infectious Disease"/>
            <person name="Wu L."/>
            <person name="Ma J."/>
        </authorList>
    </citation>
    <scope>NUCLEOTIDE SEQUENCE [LARGE SCALE GENOMIC DNA]</scope>
    <source>
        <strain evidence="5">CGMCC 4.1641</strain>
    </source>
</reference>
<dbReference type="Proteomes" id="UP001595755">
    <property type="component" value="Unassembled WGS sequence"/>
</dbReference>
<sequence length="654" mass="76070">MLYSFARWMAKKLRKQQKLQQSIRWHERWGTKRMSPAERVDYAGMLHECGRSAQAIEVLTNLLEQTGNAHAYERRAHIYNELGQEEEAIADLNAAIELDSRPYLYWYTRAISHNNRSEYEQAISDFKEVLKRREDSKASTYYELGNVYMKVGQFEEAEACYRSAASESAKAIPHYYFRLSQALERLRRLDEALDELSTGISLQRQWRGQEARGAANYKERTKYSPAAIATFIQTAEEEFDFLLFKSKLHEATGDIDEALVAIESALEGYPNAAELQLRKGNLLRRVQRPEEAASVLTQLMESNPLWLPAYMELSALYRSEERLEETVQVLQEAKLRFPEHPIIRFWLTDAYRDAGRNEEALKESEQLTGLEPDDPLNWKQRAEILIDVDRYGEADDAYSQALQLEESADFYMRRSYSRFMEDRYEEALMDIQEAIKLDEGLLKQSKTAYALGELYMGIGNWKLADSEYSRALALEPDNPQIYDRRARCRFANERMAEALEDCNRGLQLTGTHPRLIWLRGLIHYRLDDLEGALTDLLSYVGLVPDDSQGYYNLGLVYNQLDRHDDAVGAFTKVIALNPFDAQAYLERASLWYHHFFDRTRATDDLAQWLLYTEAEGHVGDRFELLDEVRGFDDEMRERAKEQYLNSYGSTRYLS</sequence>